<comment type="cofactor">
    <cofactor evidence="19">
        <name>heme b</name>
        <dbReference type="ChEBI" id="CHEBI:60344"/>
    </cofactor>
    <text evidence="19">Binds 2 heme groups non-covalently.</text>
</comment>
<evidence type="ECO:0000256" key="5">
    <source>
        <dbReference type="ARBA" id="ARBA00022448"/>
    </source>
</evidence>
<feature type="binding site" description="axial binding residue" evidence="18">
    <location>
        <position position="173"/>
    </location>
    <ligand>
        <name>heme b</name>
        <dbReference type="ChEBI" id="CHEBI:60344"/>
        <label>b562</label>
    </ligand>
    <ligandPart>
        <name>Fe</name>
        <dbReference type="ChEBI" id="CHEBI:18248"/>
    </ligandPart>
</feature>
<protein>
    <recommendedName>
        <fullName evidence="4 19">Cytochrome b</fullName>
    </recommendedName>
</protein>
<keyword evidence="9 18" id="KW-0479">Metal-binding</keyword>
<dbReference type="InterPro" id="IPR036150">
    <property type="entry name" value="Cyt_b/b6_C_sf"/>
</dbReference>
<dbReference type="GO" id="GO:0005743">
    <property type="term" value="C:mitochondrial inner membrane"/>
    <property type="evidence" value="ECO:0007669"/>
    <property type="project" value="UniProtKB-SubCell"/>
</dbReference>
<evidence type="ECO:0000313" key="22">
    <source>
        <dbReference type="EMBL" id="AHA52511.1"/>
    </source>
</evidence>
<feature type="transmembrane region" description="Helical" evidence="19">
    <location>
        <begin position="131"/>
        <end position="152"/>
    </location>
</feature>
<evidence type="ECO:0000256" key="15">
    <source>
        <dbReference type="ARBA" id="ARBA00023128"/>
    </source>
</evidence>
<proteinExistence type="inferred from homology"/>
<feature type="transmembrane region" description="Helical" evidence="19">
    <location>
        <begin position="279"/>
        <end position="299"/>
    </location>
</feature>
<gene>
    <name evidence="22" type="primary">CYTB</name>
</gene>
<evidence type="ECO:0000256" key="19">
    <source>
        <dbReference type="RuleBase" id="RU362117"/>
    </source>
</evidence>
<dbReference type="GO" id="GO:0046872">
    <property type="term" value="F:metal ion binding"/>
    <property type="evidence" value="ECO:0007669"/>
    <property type="project" value="UniProtKB-UniRule"/>
</dbReference>
<dbReference type="CDD" id="cd00290">
    <property type="entry name" value="cytochrome_b_C"/>
    <property type="match status" value="1"/>
</dbReference>
<dbReference type="GO" id="GO:0016491">
    <property type="term" value="F:oxidoreductase activity"/>
    <property type="evidence" value="ECO:0007669"/>
    <property type="project" value="UniProtKB-UniRule"/>
</dbReference>
<feature type="domain" description="Cytochrome b/b6 C-terminal region profile" evidence="21">
    <location>
        <begin position="201"/>
        <end position="369"/>
    </location>
</feature>
<feature type="transmembrane region" description="Helical" evidence="19">
    <location>
        <begin position="102"/>
        <end position="124"/>
    </location>
</feature>
<feature type="binding site" description="axial binding residue" evidence="18">
    <location>
        <position position="88"/>
    </location>
    <ligand>
        <name>heme b</name>
        <dbReference type="ChEBI" id="CHEBI:60344"/>
        <label>b566</label>
    </ligand>
    <ligandPart>
        <name>Fe</name>
        <dbReference type="ChEBI" id="CHEBI:18248"/>
    </ligandPart>
</feature>
<feature type="transmembrane region" description="Helical" evidence="19">
    <location>
        <begin position="68"/>
        <end position="90"/>
    </location>
</feature>
<feature type="transmembrane region" description="Helical" evidence="19">
    <location>
        <begin position="346"/>
        <end position="363"/>
    </location>
</feature>
<dbReference type="SUPFAM" id="SSF81342">
    <property type="entry name" value="Transmembrane di-heme cytochromes"/>
    <property type="match status" value="1"/>
</dbReference>
<keyword evidence="14" id="KW-0830">Ubiquinone</keyword>
<evidence type="ECO:0000256" key="13">
    <source>
        <dbReference type="ARBA" id="ARBA00023004"/>
    </source>
</evidence>
<feature type="transmembrane region" description="Helical" evidence="19">
    <location>
        <begin position="314"/>
        <end position="334"/>
    </location>
</feature>
<dbReference type="GO" id="GO:0008121">
    <property type="term" value="F:quinol-cytochrome-c reductase activity"/>
    <property type="evidence" value="ECO:0007669"/>
    <property type="project" value="InterPro"/>
</dbReference>
<dbReference type="Pfam" id="PF00033">
    <property type="entry name" value="Cytochrome_B"/>
    <property type="match status" value="1"/>
</dbReference>
<evidence type="ECO:0000256" key="14">
    <source>
        <dbReference type="ARBA" id="ARBA00023075"/>
    </source>
</evidence>
<keyword evidence="11 19" id="KW-0249">Electron transport</keyword>
<name>A0A0A6ZL49_9HYME</name>
<evidence type="ECO:0000256" key="16">
    <source>
        <dbReference type="ARBA" id="ARBA00023136"/>
    </source>
</evidence>
<keyword evidence="10" id="KW-0999">Mitochondrion inner membrane</keyword>
<evidence type="ECO:0000259" key="21">
    <source>
        <dbReference type="PROSITE" id="PS51003"/>
    </source>
</evidence>
<evidence type="ECO:0000256" key="2">
    <source>
        <dbReference type="ARBA" id="ARBA00004448"/>
    </source>
</evidence>
<evidence type="ECO:0000256" key="12">
    <source>
        <dbReference type="ARBA" id="ARBA00022989"/>
    </source>
</evidence>
<evidence type="ECO:0000256" key="6">
    <source>
        <dbReference type="ARBA" id="ARBA00022617"/>
    </source>
</evidence>
<dbReference type="EMBL" id="KF385871">
    <property type="protein sequence ID" value="AHA52511.1"/>
    <property type="molecule type" value="Genomic_DNA"/>
</dbReference>
<dbReference type="PIRSF" id="PIRSF038885">
    <property type="entry name" value="COB"/>
    <property type="match status" value="1"/>
</dbReference>
<dbReference type="InterPro" id="IPR048260">
    <property type="entry name" value="Cytochrome_b_C_euk/bac"/>
</dbReference>
<evidence type="ECO:0000256" key="11">
    <source>
        <dbReference type="ARBA" id="ARBA00022982"/>
    </source>
</evidence>
<dbReference type="InterPro" id="IPR005797">
    <property type="entry name" value="Cyt_b/b6_N"/>
</dbReference>
<evidence type="ECO:0000256" key="1">
    <source>
        <dbReference type="ARBA" id="ARBA00002566"/>
    </source>
</evidence>
<dbReference type="AlphaFoldDB" id="A0A0A6ZL49"/>
<keyword evidence="6 18" id="KW-0349">Heme</keyword>
<feature type="binding site" description="axial binding residue" evidence="18">
    <location>
        <position position="187"/>
    </location>
    <ligand>
        <name>heme b</name>
        <dbReference type="ChEBI" id="CHEBI:60344"/>
        <label>b566</label>
    </ligand>
    <ligandPart>
        <name>Fe</name>
        <dbReference type="ChEBI" id="CHEBI:18248"/>
    </ligandPart>
</feature>
<dbReference type="InterPro" id="IPR048259">
    <property type="entry name" value="Cytochrome_b_N_euk/bac"/>
</dbReference>
<evidence type="ECO:0000259" key="20">
    <source>
        <dbReference type="PROSITE" id="PS51002"/>
    </source>
</evidence>
<feature type="transmembrane region" description="Helical" evidence="19">
    <location>
        <begin position="20"/>
        <end position="47"/>
    </location>
</feature>
<keyword evidence="12 19" id="KW-1133">Transmembrane helix</keyword>
<dbReference type="InterPro" id="IPR005798">
    <property type="entry name" value="Cyt_b/b6_C"/>
</dbReference>
<evidence type="ECO:0000256" key="18">
    <source>
        <dbReference type="PIRSR" id="PIRSR038885-2"/>
    </source>
</evidence>
<dbReference type="CDD" id="cd00284">
    <property type="entry name" value="Cytochrome_b_N"/>
    <property type="match status" value="1"/>
</dbReference>
<comment type="subunit">
    <text evidence="3">The main subunits of complex b-c1 are: cytochrome b, cytochrome c1 and the Rieske protein.</text>
</comment>
<evidence type="ECO:0000256" key="9">
    <source>
        <dbReference type="ARBA" id="ARBA00022723"/>
    </source>
</evidence>
<dbReference type="PANTHER" id="PTHR19271:SF16">
    <property type="entry name" value="CYTOCHROME B"/>
    <property type="match status" value="1"/>
</dbReference>
<dbReference type="InterPro" id="IPR016174">
    <property type="entry name" value="Di-haem_cyt_TM"/>
</dbReference>
<evidence type="ECO:0000256" key="10">
    <source>
        <dbReference type="ARBA" id="ARBA00022792"/>
    </source>
</evidence>
<dbReference type="Pfam" id="PF00032">
    <property type="entry name" value="Cytochrom_B_C"/>
    <property type="match status" value="1"/>
</dbReference>
<dbReference type="InterPro" id="IPR027387">
    <property type="entry name" value="Cytb/b6-like_sf"/>
</dbReference>
<feature type="binding site" description="axial binding residue" evidence="18">
    <location>
        <position position="74"/>
    </location>
    <ligand>
        <name>heme b</name>
        <dbReference type="ChEBI" id="CHEBI:60344"/>
        <label>b562</label>
    </ligand>
    <ligandPart>
        <name>Fe</name>
        <dbReference type="ChEBI" id="CHEBI:18248"/>
    </ligandPart>
</feature>
<dbReference type="Gene3D" id="1.20.810.10">
    <property type="entry name" value="Cytochrome Bc1 Complex, Chain C"/>
    <property type="match status" value="1"/>
</dbReference>
<feature type="domain" description="Cytochrome b/b6 N-terminal region profile" evidence="20">
    <location>
        <begin position="1"/>
        <end position="200"/>
    </location>
</feature>
<accession>A0A0A6ZL49</accession>
<dbReference type="PROSITE" id="PS51003">
    <property type="entry name" value="CYTB_CTER"/>
    <property type="match status" value="1"/>
</dbReference>
<evidence type="ECO:0000256" key="17">
    <source>
        <dbReference type="PIRSR" id="PIRSR038885-1"/>
    </source>
</evidence>
<dbReference type="PANTHER" id="PTHR19271">
    <property type="entry name" value="CYTOCHROME B"/>
    <property type="match status" value="1"/>
</dbReference>
<comment type="subcellular location">
    <subcellularLocation>
        <location evidence="2">Mitochondrion inner membrane</location>
        <topology evidence="2">Multi-pass membrane protein</topology>
    </subcellularLocation>
</comment>
<dbReference type="GO" id="GO:0006122">
    <property type="term" value="P:mitochondrial electron transport, ubiquinol to cytochrome c"/>
    <property type="evidence" value="ECO:0007669"/>
    <property type="project" value="TreeGrafter"/>
</dbReference>
<dbReference type="InterPro" id="IPR030689">
    <property type="entry name" value="Cytochrome_b"/>
</dbReference>
<dbReference type="SUPFAM" id="SSF81648">
    <property type="entry name" value="a domain/subunit of cytochrome bc1 complex (Ubiquinol-cytochrome c reductase)"/>
    <property type="match status" value="1"/>
</dbReference>
<keyword evidence="8 19" id="KW-0812">Transmembrane</keyword>
<keyword evidence="15 19" id="KW-0496">Mitochondrion</keyword>
<organism evidence="22">
    <name type="scientific">Euurobracon breviterebrae</name>
    <dbReference type="NCBI Taxonomy" id="1421601"/>
    <lineage>
        <taxon>Eukaryota</taxon>
        <taxon>Metazoa</taxon>
        <taxon>Ecdysozoa</taxon>
        <taxon>Arthropoda</taxon>
        <taxon>Hexapoda</taxon>
        <taxon>Insecta</taxon>
        <taxon>Pterygota</taxon>
        <taxon>Neoptera</taxon>
        <taxon>Endopterygota</taxon>
        <taxon>Hymenoptera</taxon>
        <taxon>Apocrita</taxon>
        <taxon>Ichneumonoidea</taxon>
        <taxon>Braconidae</taxon>
        <taxon>Braconinae</taxon>
        <taxon>Euurobracon</taxon>
    </lineage>
</organism>
<evidence type="ECO:0000256" key="8">
    <source>
        <dbReference type="ARBA" id="ARBA00022692"/>
    </source>
</evidence>
<keyword evidence="5 19" id="KW-0813">Transport</keyword>
<dbReference type="GO" id="GO:0045275">
    <property type="term" value="C:respiratory chain complex III"/>
    <property type="evidence" value="ECO:0007669"/>
    <property type="project" value="InterPro"/>
</dbReference>
<comment type="similarity">
    <text evidence="19">Belongs to the cytochrome b family.</text>
</comment>
<evidence type="ECO:0000256" key="3">
    <source>
        <dbReference type="ARBA" id="ARBA00011649"/>
    </source>
</evidence>
<feature type="binding site" evidence="17">
    <location>
        <position position="192"/>
    </location>
    <ligand>
        <name>a ubiquinone</name>
        <dbReference type="ChEBI" id="CHEBI:16389"/>
    </ligand>
</feature>
<comment type="cofactor">
    <cofactor evidence="18">
        <name>heme</name>
        <dbReference type="ChEBI" id="CHEBI:30413"/>
    </cofactor>
    <text evidence="18">Binds 2 heme groups non-covalently.</text>
</comment>
<evidence type="ECO:0000256" key="4">
    <source>
        <dbReference type="ARBA" id="ARBA00013531"/>
    </source>
</evidence>
<dbReference type="PROSITE" id="PS51002">
    <property type="entry name" value="CYTB_NTER"/>
    <property type="match status" value="1"/>
</dbReference>
<reference evidence="22" key="1">
    <citation type="submission" date="2013-07" db="EMBL/GenBank/DDBJ databases">
        <title>The comparative mitochondrial genomes from Braconidae subfamilies and the phylogeny of the Hymenoptera.</title>
        <authorList>
            <person name="Li Q."/>
            <person name="Wei S.J."/>
            <person name="Chen X.X."/>
        </authorList>
    </citation>
    <scope>NUCLEOTIDE SEQUENCE</scope>
</reference>
<keyword evidence="13 18" id="KW-0408">Iron</keyword>
<keyword evidence="16 19" id="KW-0472">Membrane</keyword>
<comment type="function">
    <text evidence="1 19">Component of the ubiquinol-cytochrome c reductase complex (complex III or cytochrome b-c1 complex) that is part of the mitochondrial respiratory chain. The b-c1 complex mediates electron transfer from ubiquinol to cytochrome c. Contributes to the generation of a proton gradient across the mitochondrial membrane that is then used for ATP synthesis.</text>
</comment>
<feature type="transmembrane region" description="Helical" evidence="19">
    <location>
        <begin position="172"/>
        <end position="194"/>
    </location>
</feature>
<geneLocation type="mitochondrion" evidence="22"/>
<feature type="transmembrane region" description="Helical" evidence="19">
    <location>
        <begin position="215"/>
        <end position="235"/>
    </location>
</feature>
<evidence type="ECO:0000256" key="7">
    <source>
        <dbReference type="ARBA" id="ARBA00022660"/>
    </source>
</evidence>
<sequence length="369" mass="42777">MLSGLMDSLVFLPTPININLWWNYGSLLGLCMILQLVTGVLLSMHYVSSINYSFESLIYIIQDVNYGWVLRLMHLNGASFFFICVYMHIGRGIYFMSFKLKSVWMVGVLILLCLMGVAFLGYVLPWGQMSFWGATVITNLLSTLPYIGGLIVEWVWGGFSVGGATLNRFYTLHFLFPFILMVLIIFHLVFLHEYGSSNPLGVNSDYYKIIFHNYFTLKDLMGFLWFVLVFFYMVFEESYLLGDPENFIPANSLVTPVHIQPEWYFLFAYTILRSIPNKLSGVIALGGSIVVLFFLPYLFKVKFQGCSFNLFSQIYFWFYLNSLILLTWLGGCLIEYPYMDISQFLTIFYFLFYFLAPYMNLLWGRGSDS</sequence>
<keyword evidence="7 19" id="KW-0679">Respiratory chain</keyword>